<dbReference type="Proteomes" id="UP000717634">
    <property type="component" value="Unassembled WGS sequence"/>
</dbReference>
<dbReference type="EMBL" id="JAAVTK010000020">
    <property type="protein sequence ID" value="NKI91664.1"/>
    <property type="molecule type" value="Genomic_DNA"/>
</dbReference>
<feature type="chain" id="PRO_5045106823" description="Lipocalin-like domain-containing protein" evidence="1">
    <location>
        <begin position="24"/>
        <end position="152"/>
    </location>
</feature>
<keyword evidence="1" id="KW-0732">Signal</keyword>
<evidence type="ECO:0008006" key="4">
    <source>
        <dbReference type="Google" id="ProtNLM"/>
    </source>
</evidence>
<evidence type="ECO:0000313" key="2">
    <source>
        <dbReference type="EMBL" id="NKI91664.1"/>
    </source>
</evidence>
<organism evidence="2 3">
    <name type="scientific">Hymenobacter artigasi</name>
    <dbReference type="NCBI Taxonomy" id="2719616"/>
    <lineage>
        <taxon>Bacteria</taxon>
        <taxon>Pseudomonadati</taxon>
        <taxon>Bacteroidota</taxon>
        <taxon>Cytophagia</taxon>
        <taxon>Cytophagales</taxon>
        <taxon>Hymenobacteraceae</taxon>
        <taxon>Hymenobacter</taxon>
    </lineage>
</organism>
<proteinExistence type="predicted"/>
<reference evidence="2 3" key="1">
    <citation type="submission" date="2020-03" db="EMBL/GenBank/DDBJ databases">
        <title>Genomic Encyclopedia of Type Strains, Phase IV (KMG-V): Genome sequencing to study the core and pangenomes of soil and plant-associated prokaryotes.</title>
        <authorList>
            <person name="Whitman W."/>
        </authorList>
    </citation>
    <scope>NUCLEOTIDE SEQUENCE [LARGE SCALE GENOMIC DNA]</scope>
    <source>
        <strain evidence="2 3">1B</strain>
    </source>
</reference>
<gene>
    <name evidence="2" type="ORF">HBN54_004284</name>
</gene>
<evidence type="ECO:0000313" key="3">
    <source>
        <dbReference type="Proteomes" id="UP000717634"/>
    </source>
</evidence>
<protein>
    <recommendedName>
        <fullName evidence="4">Lipocalin-like domain-containing protein</fullName>
    </recommendedName>
</protein>
<feature type="signal peptide" evidence="1">
    <location>
        <begin position="1"/>
        <end position="23"/>
    </location>
</feature>
<evidence type="ECO:0000256" key="1">
    <source>
        <dbReference type="SAM" id="SignalP"/>
    </source>
</evidence>
<comment type="caution">
    <text evidence="2">The sequence shown here is derived from an EMBL/GenBank/DDBJ whole genome shotgun (WGS) entry which is preliminary data.</text>
</comment>
<accession>A0ABX1HP32</accession>
<keyword evidence="3" id="KW-1185">Reference proteome</keyword>
<name>A0ABX1HP32_9BACT</name>
<sequence length="152" mass="16366">MHHSIHTLATALLLSLAGLSACSKDTATPTTASTPEQLLVGQWQQTTSTNGMTGRTSPADPAQRLKLVFTAAGQLTMLLNGTVVNTTPYSLVKRQSMLTQQLETYLVTDPGNTQVLQTVRVDANTLVLAIDAYDGPSATYQRRILGSNSLYW</sequence>
<dbReference type="RefSeq" id="WP_168675224.1">
    <property type="nucleotide sequence ID" value="NZ_JAAVTK010000020.1"/>
</dbReference>